<dbReference type="PROSITE" id="PS51722">
    <property type="entry name" value="G_TR_2"/>
    <property type="match status" value="1"/>
</dbReference>
<dbReference type="GO" id="GO:0003924">
    <property type="term" value="F:GTPase activity"/>
    <property type="evidence" value="ECO:0000318"/>
    <property type="project" value="GO_Central"/>
</dbReference>
<dbReference type="Pfam" id="PF22594">
    <property type="entry name" value="GTP-eEF1A_C"/>
    <property type="match status" value="1"/>
</dbReference>
<keyword evidence="3" id="KW-0342">GTP-binding</keyword>
<keyword evidence="7" id="KW-1185">Reference proteome</keyword>
<dbReference type="VEuPathDB" id="TrichDB:TVAG_003250"/>
<dbReference type="PANTHER" id="PTHR23115">
    <property type="entry name" value="TRANSLATION FACTOR"/>
    <property type="match status" value="1"/>
</dbReference>
<evidence type="ECO:0000256" key="3">
    <source>
        <dbReference type="ARBA" id="ARBA00023134"/>
    </source>
</evidence>
<dbReference type="PRINTS" id="PR00315">
    <property type="entry name" value="ELONGATNFCT"/>
</dbReference>
<dbReference type="InParanoid" id="A2FN77"/>
<accession>A2FN77</accession>
<dbReference type="EMBL" id="DS113900">
    <property type="protein sequence ID" value="EAX93636.1"/>
    <property type="molecule type" value="Genomic_DNA"/>
</dbReference>
<reference evidence="6" key="2">
    <citation type="journal article" date="2007" name="Science">
        <title>Draft genome sequence of the sexually transmitted pathogen Trichomonas vaginalis.</title>
        <authorList>
            <person name="Carlton J.M."/>
            <person name="Hirt R.P."/>
            <person name="Silva J.C."/>
            <person name="Delcher A.L."/>
            <person name="Schatz M."/>
            <person name="Zhao Q."/>
            <person name="Wortman J.R."/>
            <person name="Bidwell S.L."/>
            <person name="Alsmark U.C.M."/>
            <person name="Besteiro S."/>
            <person name="Sicheritz-Ponten T."/>
            <person name="Noel C.J."/>
            <person name="Dacks J.B."/>
            <person name="Foster P.G."/>
            <person name="Simillion C."/>
            <person name="Van de Peer Y."/>
            <person name="Miranda-Saavedra D."/>
            <person name="Barton G.J."/>
            <person name="Westrop G.D."/>
            <person name="Mueller S."/>
            <person name="Dessi D."/>
            <person name="Fiori P.L."/>
            <person name="Ren Q."/>
            <person name="Paulsen I."/>
            <person name="Zhang H."/>
            <person name="Bastida-Corcuera F.D."/>
            <person name="Simoes-Barbosa A."/>
            <person name="Brown M.T."/>
            <person name="Hayes R.D."/>
            <person name="Mukherjee M."/>
            <person name="Okumura C.Y."/>
            <person name="Schneider R."/>
            <person name="Smith A.J."/>
            <person name="Vanacova S."/>
            <person name="Villalvazo M."/>
            <person name="Haas B.J."/>
            <person name="Pertea M."/>
            <person name="Feldblyum T.V."/>
            <person name="Utterback T.R."/>
            <person name="Shu C.L."/>
            <person name="Osoegawa K."/>
            <person name="de Jong P.J."/>
            <person name="Hrdy I."/>
            <person name="Horvathova L."/>
            <person name="Zubacova Z."/>
            <person name="Dolezal P."/>
            <person name="Malik S.B."/>
            <person name="Logsdon J.M. Jr."/>
            <person name="Henze K."/>
            <person name="Gupta A."/>
            <person name="Wang C.C."/>
            <person name="Dunne R.L."/>
            <person name="Upcroft J.A."/>
            <person name="Upcroft P."/>
            <person name="White O."/>
            <person name="Salzberg S.L."/>
            <person name="Tang P."/>
            <person name="Chiu C.-H."/>
            <person name="Lee Y.-S."/>
            <person name="Embley T.M."/>
            <person name="Coombs G.H."/>
            <person name="Mottram J.C."/>
            <person name="Tachezy J."/>
            <person name="Fraser-Liggett C.M."/>
            <person name="Johnson P.J."/>
        </authorList>
    </citation>
    <scope>NUCLEOTIDE SEQUENCE [LARGE SCALE GENOMIC DNA]</scope>
    <source>
        <strain evidence="6">G3</strain>
    </source>
</reference>
<evidence type="ECO:0000256" key="1">
    <source>
        <dbReference type="ARBA" id="ARBA00007249"/>
    </source>
</evidence>
<dbReference type="Pfam" id="PF00009">
    <property type="entry name" value="GTP_EFTU"/>
    <property type="match status" value="1"/>
</dbReference>
<organism evidence="6 7">
    <name type="scientific">Trichomonas vaginalis (strain ATCC PRA-98 / G3)</name>
    <dbReference type="NCBI Taxonomy" id="412133"/>
    <lineage>
        <taxon>Eukaryota</taxon>
        <taxon>Metamonada</taxon>
        <taxon>Parabasalia</taxon>
        <taxon>Trichomonadida</taxon>
        <taxon>Trichomonadidae</taxon>
        <taxon>Trichomonas</taxon>
    </lineage>
</organism>
<proteinExistence type="inferred from homology"/>
<comment type="similarity">
    <text evidence="1">Belongs to the TRAFAC class translation factor GTPase superfamily. Classic translation factor GTPase family. EF-Tu/EF-1A subfamily.</text>
</comment>
<dbReference type="InterPro" id="IPR050100">
    <property type="entry name" value="TRAFAC_GTPase_members"/>
</dbReference>
<dbReference type="InterPro" id="IPR009001">
    <property type="entry name" value="Transl_elong_EF1A/Init_IF2_C"/>
</dbReference>
<protein>
    <submittedName>
        <fullName evidence="6">Elongation factor Tu C-terminal domain containing protein</fullName>
    </submittedName>
</protein>
<dbReference type="KEGG" id="tva:4751357"/>
<dbReference type="Proteomes" id="UP000001542">
    <property type="component" value="Unassembled WGS sequence"/>
</dbReference>
<feature type="domain" description="Tr-type G" evidence="5">
    <location>
        <begin position="188"/>
        <end position="403"/>
    </location>
</feature>
<evidence type="ECO:0000259" key="5">
    <source>
        <dbReference type="PROSITE" id="PS51722"/>
    </source>
</evidence>
<keyword evidence="2" id="KW-0547">Nucleotide-binding</keyword>
<reference evidence="6" key="1">
    <citation type="submission" date="2006-10" db="EMBL/GenBank/DDBJ databases">
        <authorList>
            <person name="Amadeo P."/>
            <person name="Zhao Q."/>
            <person name="Wortman J."/>
            <person name="Fraser-Liggett C."/>
            <person name="Carlton J."/>
        </authorList>
    </citation>
    <scope>NUCLEOTIDE SEQUENCE</scope>
    <source>
        <strain evidence="6">G3</strain>
    </source>
</reference>
<dbReference type="SMR" id="A2FN77"/>
<dbReference type="InterPro" id="IPR054696">
    <property type="entry name" value="GTP-eEF1A_C"/>
</dbReference>
<dbReference type="GO" id="GO:0003746">
    <property type="term" value="F:translation elongation factor activity"/>
    <property type="evidence" value="ECO:0007669"/>
    <property type="project" value="UniProtKB-KW"/>
</dbReference>
<dbReference type="FunFam" id="2.40.30.10:FF:000070">
    <property type="entry name" value="Translation elongation factor EF-1 subunit"/>
    <property type="match status" value="1"/>
</dbReference>
<keyword evidence="6" id="KW-0648">Protein biosynthesis</keyword>
<dbReference type="eggNOG" id="KOG0458">
    <property type="taxonomic scope" value="Eukaryota"/>
</dbReference>
<dbReference type="Gene3D" id="2.40.30.10">
    <property type="entry name" value="Translation factors"/>
    <property type="match status" value="2"/>
</dbReference>
<dbReference type="InterPro" id="IPR009000">
    <property type="entry name" value="Transl_B-barrel_sf"/>
</dbReference>
<dbReference type="SUPFAM" id="SSF50447">
    <property type="entry name" value="Translation proteins"/>
    <property type="match status" value="1"/>
</dbReference>
<evidence type="ECO:0000256" key="2">
    <source>
        <dbReference type="ARBA" id="ARBA00022741"/>
    </source>
</evidence>
<dbReference type="OrthoDB" id="342024at2759"/>
<evidence type="ECO:0000313" key="7">
    <source>
        <dbReference type="Proteomes" id="UP000001542"/>
    </source>
</evidence>
<dbReference type="GO" id="GO:0005525">
    <property type="term" value="F:GTP binding"/>
    <property type="evidence" value="ECO:0007669"/>
    <property type="project" value="UniProtKB-KW"/>
</dbReference>
<dbReference type="Gene3D" id="3.40.50.300">
    <property type="entry name" value="P-loop containing nucleotide triphosphate hydrolases"/>
    <property type="match status" value="1"/>
</dbReference>
<gene>
    <name evidence="6" type="ORF">TVAG_003250</name>
</gene>
<keyword evidence="6" id="KW-0251">Elongation factor</keyword>
<dbReference type="SUPFAM" id="SSF52540">
    <property type="entry name" value="P-loop containing nucleoside triphosphate hydrolases"/>
    <property type="match status" value="1"/>
</dbReference>
<sequence>MSKKASRKLLYDADDFDDDEDEVPRPKRGLPARSQTVADLKSASSMYNYQNNNDDYSDVYDEPYGYDGEEDFNDYDDDSAKIDELIAKLKKTYDISKCDMDEIFLAFRNLDYDYSVVSRNLEKGDYGKAIKKKSQKHIQIPASQTPSKLIPPKGIASTFSCASIKDIEQHLTTKVTKDQVYKQISTGKKHVNLVIVGHVDAGKSTLIGHVLLLSNFVEKQRMDKIMEDSKATGHGQDYLAWIMAEDESERSHGVTIDVALNNFETEDRKITVLDAPGHRDFVPNMIAGASQADSAILVVDVSNPNIERGQAGEHILLCRSLGVKHLIVAINKMDSLEYMQSAYEDVCNTLTEHLKRISWSAVHFIPTVATDKSVLLNPKEKMPWYKGPTILQAINQIPPYEYDINDSFLMCISEAVETSRNSITVSGRVESGYVAIGDNVKVLPGEQIVRVCDVQLNGEPVDFAAAGYIADITLTTSMNVEQFAIGSAIFDPKKKLQLSNRFTAHLRTFDIKKPILQGTPLVFHRHAVDLPLKIESFTAQLDPKTKKTIKKGIKFCLARQFIEATFSIESPIPIDTAESSRSFGTFIVRTGGETVGFGGIISVLQAK</sequence>
<name>A2FN77_TRIV3</name>
<dbReference type="RefSeq" id="XP_001306566.1">
    <property type="nucleotide sequence ID" value="XM_001306565.1"/>
</dbReference>
<dbReference type="InterPro" id="IPR027417">
    <property type="entry name" value="P-loop_NTPase"/>
</dbReference>
<dbReference type="STRING" id="5722.A2FN77"/>
<feature type="region of interest" description="Disordered" evidence="4">
    <location>
        <begin position="15"/>
        <end position="36"/>
    </location>
</feature>
<dbReference type="VEuPathDB" id="TrichDB:TVAGG3_0669620"/>
<evidence type="ECO:0000256" key="4">
    <source>
        <dbReference type="SAM" id="MobiDB-lite"/>
    </source>
</evidence>
<dbReference type="GO" id="GO:0006412">
    <property type="term" value="P:translation"/>
    <property type="evidence" value="ECO:0000318"/>
    <property type="project" value="GO_Central"/>
</dbReference>
<dbReference type="InterPro" id="IPR000795">
    <property type="entry name" value="T_Tr_GTP-bd_dom"/>
</dbReference>
<dbReference type="SUPFAM" id="SSF50465">
    <property type="entry name" value="EF-Tu/eEF-1alpha/eIF2-gamma C-terminal domain"/>
    <property type="match status" value="1"/>
</dbReference>
<evidence type="ECO:0000313" key="6">
    <source>
        <dbReference type="EMBL" id="EAX93636.1"/>
    </source>
</evidence>
<dbReference type="AlphaFoldDB" id="A2FN77"/>